<name>A0A4P7NYT9_9GAMM</name>
<feature type="chain" id="PRO_5020416113" description="DUF302 domain-containing protein" evidence="1">
    <location>
        <begin position="22"/>
        <end position="150"/>
    </location>
</feature>
<evidence type="ECO:0000256" key="1">
    <source>
        <dbReference type="SAM" id="SignalP"/>
    </source>
</evidence>
<accession>A0A4P7NYT9</accession>
<dbReference type="Pfam" id="PF03625">
    <property type="entry name" value="DUF302"/>
    <property type="match status" value="1"/>
</dbReference>
<gene>
    <name evidence="3" type="ORF">GHNINEIG_01012</name>
</gene>
<keyword evidence="4" id="KW-1185">Reference proteome</keyword>
<dbReference type="CDD" id="cd14797">
    <property type="entry name" value="DUF302"/>
    <property type="match status" value="1"/>
</dbReference>
<dbReference type="Gene3D" id="3.30.310.70">
    <property type="entry name" value="TT1751-like domain"/>
    <property type="match status" value="1"/>
</dbReference>
<dbReference type="RefSeq" id="WP_135795634.1">
    <property type="nucleotide sequence ID" value="NZ_CP032096.1"/>
</dbReference>
<reference evidence="3 4" key="1">
    <citation type="submission" date="2018-08" db="EMBL/GenBank/DDBJ databases">
        <title>Horizontal acquisition of hydrogen conversion ability and other habitat adaptations in Hydrogenovibrio crunogenus strains.</title>
        <authorList>
            <person name="Gonnella G."/>
            <person name="Adam N."/>
            <person name="Perner M."/>
        </authorList>
    </citation>
    <scope>NUCLEOTIDE SEQUENCE [LARGE SCALE GENOMIC DNA]</scope>
    <source>
        <strain evidence="3 4">SP-41</strain>
    </source>
</reference>
<dbReference type="InterPro" id="IPR005180">
    <property type="entry name" value="DUF302"/>
</dbReference>
<dbReference type="SUPFAM" id="SSF103247">
    <property type="entry name" value="TT1751-like"/>
    <property type="match status" value="1"/>
</dbReference>
<dbReference type="OrthoDB" id="9799367at2"/>
<sequence precursor="true">MKSLRFILITIFMIISAPAWSADGLISIKSPYSVNQTMQKLETAVKENGLKVFIKVNHTAGAKSVGQTLRPTSVLIFGNPKGGTPFMRCAQTIGIDMPLKALVWKDQKANVWLSYNDPAYIAKRHQTENCPAVEKISTVLNRISRTATSR</sequence>
<feature type="domain" description="DUF302" evidence="2">
    <location>
        <begin position="56"/>
        <end position="118"/>
    </location>
</feature>
<keyword evidence="1" id="KW-0732">Signal</keyword>
<dbReference type="AlphaFoldDB" id="A0A4P7NYT9"/>
<proteinExistence type="predicted"/>
<protein>
    <recommendedName>
        <fullName evidence="2">DUF302 domain-containing protein</fullName>
    </recommendedName>
</protein>
<evidence type="ECO:0000313" key="4">
    <source>
        <dbReference type="Proteomes" id="UP000296201"/>
    </source>
</evidence>
<organism evidence="3 4">
    <name type="scientific">Hydrogenovibrio crunogenus</name>
    <dbReference type="NCBI Taxonomy" id="39765"/>
    <lineage>
        <taxon>Bacteria</taxon>
        <taxon>Pseudomonadati</taxon>
        <taxon>Pseudomonadota</taxon>
        <taxon>Gammaproteobacteria</taxon>
        <taxon>Thiotrichales</taxon>
        <taxon>Piscirickettsiaceae</taxon>
        <taxon>Hydrogenovibrio</taxon>
    </lineage>
</organism>
<dbReference type="PANTHER" id="PTHR38342:SF2">
    <property type="entry name" value="INNER MEMBRANE OR EXPORTED"/>
    <property type="match status" value="1"/>
</dbReference>
<dbReference type="EMBL" id="CP032096">
    <property type="protein sequence ID" value="QBZ82971.1"/>
    <property type="molecule type" value="Genomic_DNA"/>
</dbReference>
<evidence type="ECO:0000259" key="2">
    <source>
        <dbReference type="Pfam" id="PF03625"/>
    </source>
</evidence>
<dbReference type="PANTHER" id="PTHR38342">
    <property type="entry name" value="SLR5037 PROTEIN"/>
    <property type="match status" value="1"/>
</dbReference>
<feature type="signal peptide" evidence="1">
    <location>
        <begin position="1"/>
        <end position="21"/>
    </location>
</feature>
<dbReference type="Proteomes" id="UP000296201">
    <property type="component" value="Chromosome"/>
</dbReference>
<evidence type="ECO:0000313" key="3">
    <source>
        <dbReference type="EMBL" id="QBZ82971.1"/>
    </source>
</evidence>
<dbReference type="InterPro" id="IPR035923">
    <property type="entry name" value="TT1751-like_sf"/>
</dbReference>